<accession>A0A6S6ZY67</accession>
<dbReference type="Gene3D" id="3.30.1330.40">
    <property type="entry name" value="RutC-like"/>
    <property type="match status" value="1"/>
</dbReference>
<sequence>MPHLSTALRTGSLLFLSGQLAFDDKGEIHGDVAAQTSLILAHHAAVLTKHGLGLENVVKANAWVTEKADFAAFDQAFGKSFGQHRPTRSTVVSQLAINGAKVEIDLIASFEPIHAQA</sequence>
<dbReference type="InterPro" id="IPR006175">
    <property type="entry name" value="YjgF/YER057c/UK114"/>
</dbReference>
<dbReference type="PANTHER" id="PTHR11803">
    <property type="entry name" value="2-IMINOBUTANOATE/2-IMINOPROPANOATE DEAMINASE RIDA"/>
    <property type="match status" value="1"/>
</dbReference>
<dbReference type="PANTHER" id="PTHR11803:SF39">
    <property type="entry name" value="2-IMINOBUTANOATE_2-IMINOPROPANOATE DEAMINASE"/>
    <property type="match status" value="1"/>
</dbReference>
<dbReference type="SUPFAM" id="SSF55298">
    <property type="entry name" value="YjgF-like"/>
    <property type="match status" value="1"/>
</dbReference>
<dbReference type="EC" id="3.5.99.10" evidence="1"/>
<protein>
    <submittedName>
        <fullName evidence="1">2-iminobutanoate/2-iminopropanoate deaminase</fullName>
        <ecNumber evidence="1">3.5.99.10</ecNumber>
    </submittedName>
</protein>
<dbReference type="Pfam" id="PF01042">
    <property type="entry name" value="Ribonuc_L-PSP"/>
    <property type="match status" value="1"/>
</dbReference>
<dbReference type="Proteomes" id="UP000494269">
    <property type="component" value="Unassembled WGS sequence"/>
</dbReference>
<dbReference type="AlphaFoldDB" id="A0A6S6ZY67"/>
<evidence type="ECO:0000313" key="1">
    <source>
        <dbReference type="EMBL" id="CAB3703079.1"/>
    </source>
</evidence>
<dbReference type="InterPro" id="IPR035959">
    <property type="entry name" value="RutC-like_sf"/>
</dbReference>
<keyword evidence="2" id="KW-1185">Reference proteome</keyword>
<gene>
    <name evidence="1" type="primary">yabJ_3</name>
    <name evidence="1" type="ORF">LMG3441_02675</name>
</gene>
<dbReference type="EMBL" id="CADIJQ010000003">
    <property type="protein sequence ID" value="CAB3703079.1"/>
    <property type="molecule type" value="Genomic_DNA"/>
</dbReference>
<name>A0A6S6ZY67_9BURK</name>
<dbReference type="CDD" id="cd00448">
    <property type="entry name" value="YjgF_YER057c_UK114_family"/>
    <property type="match status" value="1"/>
</dbReference>
<keyword evidence="1" id="KW-0378">Hydrolase</keyword>
<dbReference type="RefSeq" id="WP_175169954.1">
    <property type="nucleotide sequence ID" value="NZ_CADIJQ010000003.1"/>
</dbReference>
<evidence type="ECO:0000313" key="2">
    <source>
        <dbReference type="Proteomes" id="UP000494269"/>
    </source>
</evidence>
<proteinExistence type="predicted"/>
<organism evidence="1 2">
    <name type="scientific">Achromobacter kerstersii</name>
    <dbReference type="NCBI Taxonomy" id="1353890"/>
    <lineage>
        <taxon>Bacteria</taxon>
        <taxon>Pseudomonadati</taxon>
        <taxon>Pseudomonadota</taxon>
        <taxon>Betaproteobacteria</taxon>
        <taxon>Burkholderiales</taxon>
        <taxon>Alcaligenaceae</taxon>
        <taxon>Achromobacter</taxon>
    </lineage>
</organism>
<dbReference type="GO" id="GO:0005829">
    <property type="term" value="C:cytosol"/>
    <property type="evidence" value="ECO:0007669"/>
    <property type="project" value="TreeGrafter"/>
</dbReference>
<dbReference type="GO" id="GO:0120241">
    <property type="term" value="F:2-iminobutanoate/2-iminopropanoate deaminase"/>
    <property type="evidence" value="ECO:0007669"/>
    <property type="project" value="UniProtKB-EC"/>
</dbReference>
<reference evidence="1 2" key="1">
    <citation type="submission" date="2020-04" db="EMBL/GenBank/DDBJ databases">
        <authorList>
            <person name="De Canck E."/>
        </authorList>
    </citation>
    <scope>NUCLEOTIDE SEQUENCE [LARGE SCALE GENOMIC DNA]</scope>
    <source>
        <strain evidence="1 2">LMG 3441</strain>
    </source>
</reference>